<dbReference type="EMBL" id="JACHJT010000001">
    <property type="protein sequence ID" value="MBB4934524.1"/>
    <property type="molecule type" value="Genomic_DNA"/>
</dbReference>
<keyword evidence="6" id="KW-1185">Reference proteome</keyword>
<dbReference type="SUPFAM" id="SSF46689">
    <property type="entry name" value="Homeodomain-like"/>
    <property type="match status" value="1"/>
</dbReference>
<organism evidence="5 6">
    <name type="scientific">Lipingzhangella halophila</name>
    <dbReference type="NCBI Taxonomy" id="1783352"/>
    <lineage>
        <taxon>Bacteria</taxon>
        <taxon>Bacillati</taxon>
        <taxon>Actinomycetota</taxon>
        <taxon>Actinomycetes</taxon>
        <taxon>Streptosporangiales</taxon>
        <taxon>Nocardiopsidaceae</taxon>
        <taxon>Lipingzhangella</taxon>
    </lineage>
</organism>
<dbReference type="Proteomes" id="UP000523007">
    <property type="component" value="Unassembled WGS sequence"/>
</dbReference>
<keyword evidence="2 5" id="KW-0238">DNA-binding</keyword>
<dbReference type="Pfam" id="PF12833">
    <property type="entry name" value="HTH_18"/>
    <property type="match status" value="1"/>
</dbReference>
<dbReference type="AlphaFoldDB" id="A0A7W7RM63"/>
<reference evidence="5 6" key="1">
    <citation type="submission" date="2020-08" db="EMBL/GenBank/DDBJ databases">
        <title>Sequencing the genomes of 1000 actinobacteria strains.</title>
        <authorList>
            <person name="Klenk H.-P."/>
        </authorList>
    </citation>
    <scope>NUCLEOTIDE SEQUENCE [LARGE SCALE GENOMIC DNA]</scope>
    <source>
        <strain evidence="5 6">DSM 102030</strain>
    </source>
</reference>
<evidence type="ECO:0000313" key="5">
    <source>
        <dbReference type="EMBL" id="MBB4934524.1"/>
    </source>
</evidence>
<dbReference type="SMART" id="SM00342">
    <property type="entry name" value="HTH_ARAC"/>
    <property type="match status" value="1"/>
</dbReference>
<dbReference type="GO" id="GO:0003700">
    <property type="term" value="F:DNA-binding transcription factor activity"/>
    <property type="evidence" value="ECO:0007669"/>
    <property type="project" value="InterPro"/>
</dbReference>
<evidence type="ECO:0000256" key="3">
    <source>
        <dbReference type="ARBA" id="ARBA00023163"/>
    </source>
</evidence>
<dbReference type="PANTHER" id="PTHR46796:SF6">
    <property type="entry name" value="ARAC SUBFAMILY"/>
    <property type="match status" value="1"/>
</dbReference>
<evidence type="ECO:0000256" key="2">
    <source>
        <dbReference type="ARBA" id="ARBA00023125"/>
    </source>
</evidence>
<evidence type="ECO:0000313" key="6">
    <source>
        <dbReference type="Proteomes" id="UP000523007"/>
    </source>
</evidence>
<dbReference type="Gene3D" id="1.10.10.60">
    <property type="entry name" value="Homeodomain-like"/>
    <property type="match status" value="1"/>
</dbReference>
<evidence type="ECO:0000256" key="1">
    <source>
        <dbReference type="ARBA" id="ARBA00023015"/>
    </source>
</evidence>
<sequence>MASLVDDLVAAGLAEPDNGPKVAFDSWTDAVRRSVLRFHFDCDRPGTFTGSLSSRSLAGVSFISMECGKHAAYRDSATISPADAGYYLMTLQMSGEFRLSQEGRTAVLRPGAFAIYDSSKPTEITSSDDYKSVCVRFPKTRIGAARSHDPLAEITATPFECGPGLSSAVWTMVLGLNRNLESLGSSGPLAIRTMMELVTAMLRSELGQPDLGATGQHGALLARIHEYIDAQLANPGLSPRTIAAAHYISPRHLHHLFERTDHTVAAWIRNRRIEMAQRDLADPRMADVPVAAIAARRGFRDSSHFGQVFKRETGLTPAEYRRAALAARRRE</sequence>
<feature type="domain" description="HTH araC/xylS-type" evidence="4">
    <location>
        <begin position="222"/>
        <end position="323"/>
    </location>
</feature>
<comment type="caution">
    <text evidence="5">The sequence shown here is derived from an EMBL/GenBank/DDBJ whole genome shotgun (WGS) entry which is preliminary data.</text>
</comment>
<name>A0A7W7RM63_9ACTN</name>
<dbReference type="PANTHER" id="PTHR46796">
    <property type="entry name" value="HTH-TYPE TRANSCRIPTIONAL ACTIVATOR RHAS-RELATED"/>
    <property type="match status" value="1"/>
</dbReference>
<dbReference type="InterPro" id="IPR018062">
    <property type="entry name" value="HTH_AraC-typ_CS"/>
</dbReference>
<evidence type="ECO:0000259" key="4">
    <source>
        <dbReference type="PROSITE" id="PS01124"/>
    </source>
</evidence>
<dbReference type="PRINTS" id="PR00032">
    <property type="entry name" value="HTHARAC"/>
</dbReference>
<dbReference type="InterPro" id="IPR035418">
    <property type="entry name" value="AraC-bd_2"/>
</dbReference>
<keyword evidence="1" id="KW-0805">Transcription regulation</keyword>
<dbReference type="RefSeq" id="WP_184582657.1">
    <property type="nucleotide sequence ID" value="NZ_JACHJT010000001.1"/>
</dbReference>
<dbReference type="PROSITE" id="PS00041">
    <property type="entry name" value="HTH_ARAC_FAMILY_1"/>
    <property type="match status" value="1"/>
</dbReference>
<dbReference type="InterPro" id="IPR050204">
    <property type="entry name" value="AraC_XylS_family_regulators"/>
</dbReference>
<dbReference type="GO" id="GO:0043565">
    <property type="term" value="F:sequence-specific DNA binding"/>
    <property type="evidence" value="ECO:0007669"/>
    <property type="project" value="InterPro"/>
</dbReference>
<accession>A0A7W7RM63</accession>
<dbReference type="Pfam" id="PF14525">
    <property type="entry name" value="AraC_binding_2"/>
    <property type="match status" value="1"/>
</dbReference>
<dbReference type="PROSITE" id="PS01124">
    <property type="entry name" value="HTH_ARAC_FAMILY_2"/>
    <property type="match status" value="1"/>
</dbReference>
<proteinExistence type="predicted"/>
<dbReference type="InterPro" id="IPR018060">
    <property type="entry name" value="HTH_AraC"/>
</dbReference>
<keyword evidence="3" id="KW-0804">Transcription</keyword>
<dbReference type="InterPro" id="IPR020449">
    <property type="entry name" value="Tscrpt_reg_AraC-type_HTH"/>
</dbReference>
<protein>
    <submittedName>
        <fullName evidence="5">AraC-like DNA-binding protein</fullName>
    </submittedName>
</protein>
<dbReference type="InterPro" id="IPR009057">
    <property type="entry name" value="Homeodomain-like_sf"/>
</dbReference>
<gene>
    <name evidence="5" type="ORF">F4561_005344</name>
</gene>